<organism evidence="1 2">
    <name type="scientific">Candidatus Pristimantibacillus lignocellulolyticus</name>
    <dbReference type="NCBI Taxonomy" id="2994561"/>
    <lineage>
        <taxon>Bacteria</taxon>
        <taxon>Bacillati</taxon>
        <taxon>Bacillota</taxon>
        <taxon>Bacilli</taxon>
        <taxon>Bacillales</taxon>
        <taxon>Paenibacillaceae</taxon>
        <taxon>Candidatus Pristimantibacillus</taxon>
    </lineage>
</organism>
<reference evidence="1" key="1">
    <citation type="submission" date="2022-05" db="EMBL/GenBank/DDBJ databases">
        <title>Novel bacterial taxa in a minimal lignocellulolytic consortium and its capacity to transform plastics disclosed by genome-resolved metagenomics.</title>
        <authorList>
            <person name="Rodriguez C.A.D."/>
            <person name="Diaz-Garcia L."/>
            <person name="Herrera K."/>
            <person name="Tarazona N.A."/>
            <person name="Sproer C."/>
            <person name="Overmann J."/>
            <person name="Jimenez D.J."/>
        </authorList>
    </citation>
    <scope>NUCLEOTIDE SEQUENCE</scope>
    <source>
        <strain evidence="1">MAG5</strain>
    </source>
</reference>
<dbReference type="AlphaFoldDB" id="A0A9J6ZAY6"/>
<dbReference type="EMBL" id="CP097899">
    <property type="protein sequence ID" value="URN93112.1"/>
    <property type="molecule type" value="Genomic_DNA"/>
</dbReference>
<proteinExistence type="predicted"/>
<protein>
    <submittedName>
        <fullName evidence="1">Uncharacterized protein</fullName>
    </submittedName>
</protein>
<dbReference type="KEGG" id="plig:NAG76_14835"/>
<dbReference type="Proteomes" id="UP001056756">
    <property type="component" value="Chromosome"/>
</dbReference>
<sequence length="171" mass="20500">MSLANDFMMYRDEIELIRAQNLVECDLYSIIACIIRERKQGNEISLRDVSVRRETDFSKRFRGNSGFPDFVIRTRDKTNNANILGAVEVKYVDEDLDLENHLEQLIGHLDFYKRVIYTNGLKWRYYVIDEIQENNVIWEIELGEIQNGKVLWYKEDKWTELLRKLDSIKWN</sequence>
<evidence type="ECO:0000313" key="2">
    <source>
        <dbReference type="Proteomes" id="UP001056756"/>
    </source>
</evidence>
<name>A0A9J6ZAY6_9BACL</name>
<evidence type="ECO:0000313" key="1">
    <source>
        <dbReference type="EMBL" id="URN93112.1"/>
    </source>
</evidence>
<gene>
    <name evidence="1" type="ORF">NAG76_14835</name>
</gene>
<accession>A0A9J6ZAY6</accession>